<evidence type="ECO:0000313" key="4">
    <source>
        <dbReference type="EMBL" id="SNX85050.1"/>
    </source>
</evidence>
<evidence type="ECO:0000313" key="5">
    <source>
        <dbReference type="Proteomes" id="UP001294444"/>
    </source>
</evidence>
<dbReference type="GO" id="GO:0005634">
    <property type="term" value="C:nucleus"/>
    <property type="evidence" value="ECO:0007669"/>
    <property type="project" value="TreeGrafter"/>
</dbReference>
<dbReference type="GO" id="GO:0031267">
    <property type="term" value="F:small GTPase binding"/>
    <property type="evidence" value="ECO:0007669"/>
    <property type="project" value="TreeGrafter"/>
</dbReference>
<evidence type="ECO:0008006" key="6">
    <source>
        <dbReference type="Google" id="ProtNLM"/>
    </source>
</evidence>
<dbReference type="InterPro" id="IPR007681">
    <property type="entry name" value="Mog1"/>
</dbReference>
<dbReference type="Gene3D" id="3.40.1000.10">
    <property type="entry name" value="Mog1/PsbP, alpha/beta/alpha sandwich"/>
    <property type="match status" value="1"/>
</dbReference>
<sequence length="224" mass="24435">MHYKATWRTPPLQLCPDTTGALIQGFQKGTNLNPIRNLWRYATMTTTTEIRTLFGGAITIDLPKGFIDASDFRQVPDNQEVLVRDDSGISLIVEVLQLATDEGASDSLDKAVRFHFSSLAHDNSASSFMVQDSNAPPQDAQPPATPSPALLYGTQLVRKFGKASEPEELVTIRVALYRLPSKNVDLVLSVNEPGEHDGSSSSPGQSAFVSACRSLCIRDWGLFP</sequence>
<keyword evidence="2" id="KW-0813">Transport</keyword>
<dbReference type="PANTHER" id="PTHR15837">
    <property type="entry name" value="RAN GUANINE NUCLEOTIDE RELEASE FACTOR"/>
    <property type="match status" value="1"/>
</dbReference>
<comment type="caution">
    <text evidence="4">The sequence shown here is derived from an EMBL/GenBank/DDBJ whole genome shotgun (WGS) entry which is preliminary data.</text>
</comment>
<accession>A0AAJ5C5S7</accession>
<evidence type="ECO:0000256" key="1">
    <source>
        <dbReference type="ARBA" id="ARBA00010307"/>
    </source>
</evidence>
<keyword evidence="3" id="KW-0653">Protein transport</keyword>
<dbReference type="AlphaFoldDB" id="A0AAJ5C5S7"/>
<dbReference type="InterPro" id="IPR016123">
    <property type="entry name" value="Mog1/PsbP_a/b/a-sand"/>
</dbReference>
<reference evidence="4" key="1">
    <citation type="submission" date="2023-10" db="EMBL/GenBank/DDBJ databases">
        <authorList>
            <person name="Guldener U."/>
        </authorList>
    </citation>
    <scope>NUCLEOTIDE SEQUENCE</scope>
    <source>
        <strain evidence="4">Mp4</strain>
    </source>
</reference>
<evidence type="ECO:0000256" key="3">
    <source>
        <dbReference type="ARBA" id="ARBA00022927"/>
    </source>
</evidence>
<name>A0AAJ5C5S7_9BASI</name>
<dbReference type="GO" id="GO:0005085">
    <property type="term" value="F:guanyl-nucleotide exchange factor activity"/>
    <property type="evidence" value="ECO:0007669"/>
    <property type="project" value="TreeGrafter"/>
</dbReference>
<dbReference type="SUPFAM" id="SSF55724">
    <property type="entry name" value="Mog1p/PsbP-like"/>
    <property type="match status" value="1"/>
</dbReference>
<evidence type="ECO:0000256" key="2">
    <source>
        <dbReference type="ARBA" id="ARBA00022448"/>
    </source>
</evidence>
<dbReference type="PANTHER" id="PTHR15837:SF0">
    <property type="entry name" value="RAN GUANINE NUCLEOTIDE RELEASE FACTOR"/>
    <property type="match status" value="1"/>
</dbReference>
<dbReference type="Pfam" id="PF04603">
    <property type="entry name" value="Mog1"/>
    <property type="match status" value="1"/>
</dbReference>
<gene>
    <name evidence="4" type="ORF">MEPE_03759</name>
</gene>
<keyword evidence="5" id="KW-1185">Reference proteome</keyword>
<dbReference type="EMBL" id="OAPG01000008">
    <property type="protein sequence ID" value="SNX85050.1"/>
    <property type="molecule type" value="Genomic_DNA"/>
</dbReference>
<protein>
    <recommendedName>
        <fullName evidence="6">Mog1p/PsbP-like protein</fullName>
    </recommendedName>
</protein>
<comment type="similarity">
    <text evidence="1">Belongs to the MOG1 family.</text>
</comment>
<dbReference type="Proteomes" id="UP001294444">
    <property type="component" value="Unassembled WGS sequence"/>
</dbReference>
<proteinExistence type="inferred from homology"/>
<dbReference type="GO" id="GO:0006606">
    <property type="term" value="P:protein import into nucleus"/>
    <property type="evidence" value="ECO:0007669"/>
    <property type="project" value="TreeGrafter"/>
</dbReference>
<organism evidence="4 5">
    <name type="scientific">Melanopsichium pennsylvanicum</name>
    <dbReference type="NCBI Taxonomy" id="63383"/>
    <lineage>
        <taxon>Eukaryota</taxon>
        <taxon>Fungi</taxon>
        <taxon>Dikarya</taxon>
        <taxon>Basidiomycota</taxon>
        <taxon>Ustilaginomycotina</taxon>
        <taxon>Ustilaginomycetes</taxon>
        <taxon>Ustilaginales</taxon>
        <taxon>Ustilaginaceae</taxon>
        <taxon>Melanopsichium</taxon>
    </lineage>
</organism>